<dbReference type="EMBL" id="CP001825">
    <property type="protein sequence ID" value="ACZ42281.1"/>
    <property type="molecule type" value="Genomic_DNA"/>
</dbReference>
<dbReference type="Proteomes" id="UP000000323">
    <property type="component" value="Chromosome 1"/>
</dbReference>
<evidence type="ECO:0000313" key="9">
    <source>
        <dbReference type="EMBL" id="ACZ42281.1"/>
    </source>
</evidence>
<evidence type="ECO:0000256" key="4">
    <source>
        <dbReference type="ARBA" id="ARBA00022475"/>
    </source>
</evidence>
<comment type="subcellular location">
    <subcellularLocation>
        <location evidence="1">Cell membrane</location>
        <topology evidence="1">Multi-pass membrane protein</topology>
    </subcellularLocation>
</comment>
<evidence type="ECO:0000256" key="1">
    <source>
        <dbReference type="ARBA" id="ARBA00004651"/>
    </source>
</evidence>
<dbReference type="GO" id="GO:0042907">
    <property type="term" value="F:xanthine transmembrane transporter activity"/>
    <property type="evidence" value="ECO:0007669"/>
    <property type="project" value="TreeGrafter"/>
</dbReference>
<keyword evidence="6 8" id="KW-1133">Transmembrane helix</keyword>
<evidence type="ECO:0000256" key="2">
    <source>
        <dbReference type="ARBA" id="ARBA00008821"/>
    </source>
</evidence>
<feature type="transmembrane region" description="Helical" evidence="8">
    <location>
        <begin position="183"/>
        <end position="202"/>
    </location>
</feature>
<dbReference type="AlphaFoldDB" id="D1CBW6"/>
<feature type="transmembrane region" description="Helical" evidence="8">
    <location>
        <begin position="100"/>
        <end position="122"/>
    </location>
</feature>
<dbReference type="OrthoDB" id="9779092at2"/>
<dbReference type="GO" id="GO:0005886">
    <property type="term" value="C:plasma membrane"/>
    <property type="evidence" value="ECO:0007669"/>
    <property type="project" value="UniProtKB-SubCell"/>
</dbReference>
<feature type="transmembrane region" description="Helical" evidence="8">
    <location>
        <begin position="55"/>
        <end position="71"/>
    </location>
</feature>
<comment type="similarity">
    <text evidence="2">Belongs to the nucleobase:cation symporter-2 (NCS2) (TC 2.A.40) family.</text>
</comment>
<feature type="transmembrane region" description="Helical" evidence="8">
    <location>
        <begin position="327"/>
        <end position="351"/>
    </location>
</feature>
<feature type="transmembrane region" description="Helical" evidence="8">
    <location>
        <begin position="299"/>
        <end position="321"/>
    </location>
</feature>
<dbReference type="KEGG" id="ttr:Tter_1374"/>
<feature type="transmembrane region" description="Helical" evidence="8">
    <location>
        <begin position="78"/>
        <end position="94"/>
    </location>
</feature>
<evidence type="ECO:0000256" key="7">
    <source>
        <dbReference type="ARBA" id="ARBA00023136"/>
    </source>
</evidence>
<keyword evidence="7 8" id="KW-0472">Membrane</keyword>
<feature type="transmembrane region" description="Helical" evidence="8">
    <location>
        <begin position="363"/>
        <end position="384"/>
    </location>
</feature>
<dbReference type="InterPro" id="IPR006042">
    <property type="entry name" value="Xan_ur_permease"/>
</dbReference>
<dbReference type="STRING" id="525904.Tter_1374"/>
<accession>D1CBW6</accession>
<keyword evidence="3" id="KW-0813">Transport</keyword>
<evidence type="ECO:0000256" key="5">
    <source>
        <dbReference type="ARBA" id="ARBA00022692"/>
    </source>
</evidence>
<keyword evidence="10" id="KW-1185">Reference proteome</keyword>
<keyword evidence="5 8" id="KW-0812">Transmembrane</keyword>
<sequence>MSSNAQTVESNQLVVAYPETRLPLGRTLILGIQHVLAMFGATVLAPIVMGFDPSLALFFSGVGTIIFILITRGKIPSYLGSSFAFIAPVIAAKAQGGIPAALGGIFAAGVVYAVIAVIVMLAGPRWIDVVMPPVVTASVVAVIGLALAPTAINMASGNITLAIISLLAAGIIAVGARGFPRLVPILLGAIVAYVVALIMGEVDLTPVRNAAWIGLPNFVTPTFSWRAISLIAPVALVLVAENAGHIKALDSNMGRDLTPHLGKGFLGDAVATMVSALGGGPGQTTYAENIGVMAMTRIYSIYVFIAAAITAIILGFCPKFGALINSIPVPVMGGISILLFGLIVATSGRIIRDAGIDFTSPRPLIVFGATLVIGGGSAALQFAHSTVSSLVQANKLPADVLSQVPTGTINIGNFALGDMALATFAAILLNQLLLRLESQPQHGESIAVADAEV</sequence>
<evidence type="ECO:0000256" key="3">
    <source>
        <dbReference type="ARBA" id="ARBA00022448"/>
    </source>
</evidence>
<dbReference type="RefSeq" id="WP_012875316.1">
    <property type="nucleotide sequence ID" value="NC_013525.1"/>
</dbReference>
<dbReference type="eggNOG" id="COG2233">
    <property type="taxonomic scope" value="Bacteria"/>
</dbReference>
<dbReference type="PANTHER" id="PTHR42810:SF4">
    <property type="entry name" value="URIC ACID TRANSPORTER UACT"/>
    <property type="match status" value="1"/>
</dbReference>
<organism evidence="9 10">
    <name type="scientific">Thermobaculum terrenum (strain ATCC BAA-798 / CCMEE 7001 / YNP1)</name>
    <dbReference type="NCBI Taxonomy" id="525904"/>
    <lineage>
        <taxon>Bacteria</taxon>
        <taxon>Bacillati</taxon>
        <taxon>Chloroflexota</taxon>
        <taxon>Chloroflexia</taxon>
        <taxon>Candidatus Thermobaculales</taxon>
        <taxon>Candidatus Thermobaculaceae</taxon>
        <taxon>Thermobaculum</taxon>
    </lineage>
</organism>
<dbReference type="Pfam" id="PF00860">
    <property type="entry name" value="Xan_ur_permease"/>
    <property type="match status" value="1"/>
</dbReference>
<dbReference type="HOGENOM" id="CLU_017959_1_1_0"/>
<feature type="transmembrane region" description="Helical" evidence="8">
    <location>
        <begin position="134"/>
        <end position="152"/>
    </location>
</feature>
<evidence type="ECO:0000313" key="10">
    <source>
        <dbReference type="Proteomes" id="UP000000323"/>
    </source>
</evidence>
<feature type="transmembrane region" description="Helical" evidence="8">
    <location>
        <begin position="158"/>
        <end position="176"/>
    </location>
</feature>
<reference evidence="10" key="1">
    <citation type="journal article" date="2010" name="Stand. Genomic Sci.">
        <title>Complete genome sequence of 'Thermobaculum terrenum' type strain (YNP1).</title>
        <authorList>
            <person name="Kiss H."/>
            <person name="Cleland D."/>
            <person name="Lapidus A."/>
            <person name="Lucas S."/>
            <person name="Glavina Del Rio T."/>
            <person name="Nolan M."/>
            <person name="Tice H."/>
            <person name="Han C."/>
            <person name="Goodwin L."/>
            <person name="Pitluck S."/>
            <person name="Liolios K."/>
            <person name="Ivanova N."/>
            <person name="Mavromatis K."/>
            <person name="Ovchinnikova G."/>
            <person name="Pati A."/>
            <person name="Chen A."/>
            <person name="Palaniappan K."/>
            <person name="Land M."/>
            <person name="Hauser L."/>
            <person name="Chang Y."/>
            <person name="Jeffries C."/>
            <person name="Lu M."/>
            <person name="Brettin T."/>
            <person name="Detter J."/>
            <person name="Goker M."/>
            <person name="Tindall B."/>
            <person name="Beck B."/>
            <person name="McDermott T."/>
            <person name="Woyke T."/>
            <person name="Bristow J."/>
            <person name="Eisen J."/>
            <person name="Markowitz V."/>
            <person name="Hugenholtz P."/>
            <person name="Kyrpides N."/>
            <person name="Klenk H."/>
            <person name="Cheng J."/>
        </authorList>
    </citation>
    <scope>NUCLEOTIDE SEQUENCE [LARGE SCALE GENOMIC DNA]</scope>
    <source>
        <strain evidence="10">ATCC BAA-798 / YNP1</strain>
    </source>
</reference>
<name>D1CBW6_THET1</name>
<keyword evidence="4" id="KW-1003">Cell membrane</keyword>
<proteinExistence type="inferred from homology"/>
<dbReference type="InterPro" id="IPR006043">
    <property type="entry name" value="NCS2"/>
</dbReference>
<gene>
    <name evidence="9" type="ordered locus">Tter_1374</name>
</gene>
<evidence type="ECO:0000256" key="6">
    <source>
        <dbReference type="ARBA" id="ARBA00022989"/>
    </source>
</evidence>
<dbReference type="PANTHER" id="PTHR42810">
    <property type="entry name" value="PURINE PERMEASE C1399.01C-RELATED"/>
    <property type="match status" value="1"/>
</dbReference>
<dbReference type="NCBIfam" id="TIGR00801">
    <property type="entry name" value="ncs2"/>
    <property type="match status" value="1"/>
</dbReference>
<evidence type="ECO:0000256" key="8">
    <source>
        <dbReference type="SAM" id="Phobius"/>
    </source>
</evidence>
<feature type="transmembrane region" description="Helical" evidence="8">
    <location>
        <begin position="222"/>
        <end position="240"/>
    </location>
</feature>
<protein>
    <submittedName>
        <fullName evidence="9">Uracil-xanthine permease</fullName>
    </submittedName>
</protein>
<feature type="transmembrane region" description="Helical" evidence="8">
    <location>
        <begin position="404"/>
        <end position="429"/>
    </location>
</feature>
<feature type="transmembrane region" description="Helical" evidence="8">
    <location>
        <begin position="28"/>
        <end position="49"/>
    </location>
</feature>